<feature type="region of interest" description="Disordered" evidence="1">
    <location>
        <begin position="39"/>
        <end position="101"/>
    </location>
</feature>
<organism evidence="2 3">
    <name type="scientific">Camelus ferus</name>
    <name type="common">Wild bactrian camel</name>
    <name type="synonym">Camelus bactrianus ferus</name>
    <dbReference type="NCBI Taxonomy" id="419612"/>
    <lineage>
        <taxon>Eukaryota</taxon>
        <taxon>Metazoa</taxon>
        <taxon>Chordata</taxon>
        <taxon>Craniata</taxon>
        <taxon>Vertebrata</taxon>
        <taxon>Euteleostomi</taxon>
        <taxon>Mammalia</taxon>
        <taxon>Eutheria</taxon>
        <taxon>Laurasiatheria</taxon>
        <taxon>Artiodactyla</taxon>
        <taxon>Tylopoda</taxon>
        <taxon>Camelidae</taxon>
        <taxon>Camelus</taxon>
    </lineage>
</organism>
<evidence type="ECO:0000313" key="3">
    <source>
        <dbReference type="RefSeq" id="XP_032347919.1"/>
    </source>
</evidence>
<reference evidence="3" key="1">
    <citation type="submission" date="2025-08" db="UniProtKB">
        <authorList>
            <consortium name="RefSeq"/>
        </authorList>
    </citation>
    <scope>IDENTIFICATION</scope>
    <source>
        <tissue evidence="3">Ear skin</tissue>
    </source>
</reference>
<dbReference type="AlphaFoldDB" id="A0A8B8U021"/>
<feature type="region of interest" description="Disordered" evidence="1">
    <location>
        <begin position="116"/>
        <end position="158"/>
    </location>
</feature>
<gene>
    <name evidence="3" type="primary">LOC116667324</name>
</gene>
<dbReference type="RefSeq" id="XP_032347919.1">
    <property type="nucleotide sequence ID" value="XM_032492028.1"/>
</dbReference>
<proteinExistence type="predicted"/>
<keyword evidence="2" id="KW-1185">Reference proteome</keyword>
<evidence type="ECO:0000313" key="2">
    <source>
        <dbReference type="Proteomes" id="UP000694856"/>
    </source>
</evidence>
<sequence length="158" mass="17389">MFSSCFPVSRGFSARKPWTARFFGGCRRLWNPPPRRLWPILRRSPKDSTHGTGQDLVHGEPRATSLQEAQVPHDSSRAQDALRVSASEETPHPGSPGPHCCPASPLGCLLRELLAKGSDAPSPPSAVTTQALPWPDAKSVPTYESESQKETWTELQYM</sequence>
<dbReference type="Proteomes" id="UP000694856">
    <property type="component" value="Chromosome 11"/>
</dbReference>
<protein>
    <submittedName>
        <fullName evidence="3">CMT1A duplicated region transcript 15 protein-like protein isoform X1</fullName>
    </submittedName>
</protein>
<dbReference type="KEGG" id="cfr:116667324"/>
<accession>A0A8B8U021</accession>
<dbReference type="GeneID" id="116667324"/>
<evidence type="ECO:0000256" key="1">
    <source>
        <dbReference type="SAM" id="MobiDB-lite"/>
    </source>
</evidence>
<name>A0A8B8U021_CAMFR</name>